<evidence type="ECO:0000259" key="3">
    <source>
        <dbReference type="Pfam" id="PF05089"/>
    </source>
</evidence>
<evidence type="ECO:0000313" key="7">
    <source>
        <dbReference type="Proteomes" id="UP000076881"/>
    </source>
</evidence>
<dbReference type="SUPFAM" id="SSF51445">
    <property type="entry name" value="(Trans)glycosidases"/>
    <property type="match status" value="1"/>
</dbReference>
<accession>A0A168DLD6</accession>
<protein>
    <submittedName>
        <fullName evidence="6">Alpha-N-acetylglucosaminidase</fullName>
    </submittedName>
</protein>
<dbReference type="PANTHER" id="PTHR12872">
    <property type="entry name" value="ALPHA-N-ACETYLGLUCOSAMINIDASE"/>
    <property type="match status" value="1"/>
</dbReference>
<dbReference type="InterPro" id="IPR017853">
    <property type="entry name" value="GH"/>
</dbReference>
<gene>
    <name evidence="6" type="ORF">LEL_08535</name>
</gene>
<dbReference type="EMBL" id="AZHF01000007">
    <property type="protein sequence ID" value="OAA72751.1"/>
    <property type="molecule type" value="Genomic_DNA"/>
</dbReference>
<evidence type="ECO:0000256" key="1">
    <source>
        <dbReference type="ARBA" id="ARBA00022801"/>
    </source>
</evidence>
<dbReference type="STRING" id="1081108.A0A168DLD6"/>
<dbReference type="InterPro" id="IPR007781">
    <property type="entry name" value="NAGLU"/>
</dbReference>
<dbReference type="OrthoDB" id="64736at2759"/>
<dbReference type="Gene3D" id="1.20.120.670">
    <property type="entry name" value="N-acetyl-b-d-glucoasminidase"/>
    <property type="match status" value="1"/>
</dbReference>
<evidence type="ECO:0000256" key="2">
    <source>
        <dbReference type="SAM" id="SignalP"/>
    </source>
</evidence>
<dbReference type="InterPro" id="IPR024240">
    <property type="entry name" value="NAGLU_N"/>
</dbReference>
<feature type="chain" id="PRO_5007896296" evidence="2">
    <location>
        <begin position="17"/>
        <end position="760"/>
    </location>
</feature>
<comment type="caution">
    <text evidence="6">The sequence shown here is derived from an EMBL/GenBank/DDBJ whole genome shotgun (WGS) entry which is preliminary data.</text>
</comment>
<dbReference type="InterPro" id="IPR024733">
    <property type="entry name" value="NAGLU_tim-barrel"/>
</dbReference>
<feature type="domain" description="Alpha-N-acetylglucosaminidase N-terminal" evidence="4">
    <location>
        <begin position="28"/>
        <end position="116"/>
    </location>
</feature>
<keyword evidence="7" id="KW-1185">Reference proteome</keyword>
<feature type="signal peptide" evidence="2">
    <location>
        <begin position="1"/>
        <end position="16"/>
    </location>
</feature>
<organism evidence="6 7">
    <name type="scientific">Akanthomyces lecanii RCEF 1005</name>
    <dbReference type="NCBI Taxonomy" id="1081108"/>
    <lineage>
        <taxon>Eukaryota</taxon>
        <taxon>Fungi</taxon>
        <taxon>Dikarya</taxon>
        <taxon>Ascomycota</taxon>
        <taxon>Pezizomycotina</taxon>
        <taxon>Sordariomycetes</taxon>
        <taxon>Hypocreomycetidae</taxon>
        <taxon>Hypocreales</taxon>
        <taxon>Cordycipitaceae</taxon>
        <taxon>Akanthomyces</taxon>
        <taxon>Cordyceps confragosa</taxon>
    </lineage>
</organism>
<keyword evidence="2" id="KW-0732">Signal</keyword>
<dbReference type="Gene3D" id="3.20.20.80">
    <property type="entry name" value="Glycosidases"/>
    <property type="match status" value="1"/>
</dbReference>
<feature type="domain" description="Alpha-N-acetylglucosaminidase tim-barrel" evidence="3">
    <location>
        <begin position="131"/>
        <end position="469"/>
    </location>
</feature>
<dbReference type="Pfam" id="PF12971">
    <property type="entry name" value="NAGLU_N"/>
    <property type="match status" value="1"/>
</dbReference>
<proteinExistence type="predicted"/>
<name>A0A168DLD6_CORDF</name>
<keyword evidence="1" id="KW-0378">Hydrolase</keyword>
<evidence type="ECO:0000313" key="6">
    <source>
        <dbReference type="EMBL" id="OAA72751.1"/>
    </source>
</evidence>
<feature type="domain" description="Alpha-N-acetylglucosaminidase C-terminal" evidence="5">
    <location>
        <begin position="478"/>
        <end position="753"/>
    </location>
</feature>
<dbReference type="Gene3D" id="3.30.379.10">
    <property type="entry name" value="Chitobiase/beta-hexosaminidase domain 2-like"/>
    <property type="match status" value="1"/>
</dbReference>
<reference evidence="6 7" key="1">
    <citation type="journal article" date="2016" name="Genome Biol. Evol.">
        <title>Divergent and convergent evolution of fungal pathogenicity.</title>
        <authorList>
            <person name="Shang Y."/>
            <person name="Xiao G."/>
            <person name="Zheng P."/>
            <person name="Cen K."/>
            <person name="Zhan S."/>
            <person name="Wang C."/>
        </authorList>
    </citation>
    <scope>NUCLEOTIDE SEQUENCE [LARGE SCALE GENOMIC DNA]</scope>
    <source>
        <strain evidence="6 7">RCEF 1005</strain>
    </source>
</reference>
<evidence type="ECO:0000259" key="5">
    <source>
        <dbReference type="Pfam" id="PF12972"/>
    </source>
</evidence>
<dbReference type="GO" id="GO:0016787">
    <property type="term" value="F:hydrolase activity"/>
    <property type="evidence" value="ECO:0007669"/>
    <property type="project" value="UniProtKB-KW"/>
</dbReference>
<dbReference type="InterPro" id="IPR024732">
    <property type="entry name" value="NAGLU_C"/>
</dbReference>
<dbReference type="Pfam" id="PF12972">
    <property type="entry name" value="NAGLU_C"/>
    <property type="match status" value="1"/>
</dbReference>
<dbReference type="Pfam" id="PF05089">
    <property type="entry name" value="NAGLU"/>
    <property type="match status" value="1"/>
</dbReference>
<dbReference type="InterPro" id="IPR029018">
    <property type="entry name" value="Hex-like_dom2"/>
</dbReference>
<dbReference type="PANTHER" id="PTHR12872:SF1">
    <property type="entry name" value="ALPHA-N-ACETYLGLUCOSAMINIDASE"/>
    <property type="match status" value="1"/>
</dbReference>
<evidence type="ECO:0000259" key="4">
    <source>
        <dbReference type="Pfam" id="PF12971"/>
    </source>
</evidence>
<dbReference type="AlphaFoldDB" id="A0A168DLD6"/>
<sequence>MRLLQVFISAAALGVAVNSTAPAATVAGIHALASRLLGNRDDQFEFHLAEKHENWSRYNVPANDNYTVTSSGGKIRVEGTTLSALARGLRHYANEALRLDEYWFINSTVKVPERLPKPKAALSGASTVPWRYNLNTVTFGYTFVWYSWSDWEKLLDWAALRGVNIQLAWVGYEKIYLDSFLKLGLKEDDILKFFSGAAFQPWNRFGNVHGTWSGEGLLSREWIDQQFALQKKIVARMVELGITPVLPGFPGFVPDALRHLRPKADIVQAPAWSGFPDNNTRTAFLNPTDVLYAELQKSFIEVQIKEFGNVTNIYTVDQFNEIDPGSDSIKALANISSQTYNGITAANPAAIWLMQGWLFYSGNSFWTRERVEAYLGGPPHKDDMLLLDLYSESQPQWQRTNSYAGRPWIWCELHDFGGNQAFYGAISNVTENSVAALAESDTLVGYGLTPEGYEGNEVVYDLMLDQAWEGLPIDTKKYFHKWTSLRYGAEESIPEEVFRAWELLRDNAYDVKDAAIPAVGVSIYQIMPSLNGLTNRTGHYPSPTALPYDPMIMKEVWRLFYNATLKASRLLAMPSFHLDFVDVTRQLMGNAYIDLYHDLIHTFKTSENATLVQERGSNMLSFLKGLDAVLNTDENFTFEKWLNDAKAWGETTGALDAMAFNARSQVTVWGIQSELDDYAAKAWSGLVKSYYGKRWQIFVDALVDAKKQKADLDEAAVQNRIRDFEVSWQYRGYRQETCETRGDIQTVIKKLTKRWPTVFL</sequence>
<dbReference type="Proteomes" id="UP000076881">
    <property type="component" value="Unassembled WGS sequence"/>
</dbReference>